<accession>A0A839URM5</accession>
<gene>
    <name evidence="3" type="ORF">FHS30_001372</name>
</gene>
<organism evidence="3 4">
    <name type="scientific">Simiduia aestuariiviva</name>
    <dbReference type="NCBI Taxonomy" id="1510459"/>
    <lineage>
        <taxon>Bacteria</taxon>
        <taxon>Pseudomonadati</taxon>
        <taxon>Pseudomonadota</taxon>
        <taxon>Gammaproteobacteria</taxon>
        <taxon>Cellvibrionales</taxon>
        <taxon>Cellvibrionaceae</taxon>
        <taxon>Simiduia</taxon>
    </lineage>
</organism>
<dbReference type="InterPro" id="IPR019617">
    <property type="entry name" value="DUF2489"/>
</dbReference>
<protein>
    <submittedName>
        <fullName evidence="3">Putative MarR family transcription regulator</fullName>
    </submittedName>
</protein>
<keyword evidence="1" id="KW-1133">Transmembrane helix</keyword>
<feature type="domain" description="DUF2489" evidence="2">
    <location>
        <begin position="13"/>
        <end position="145"/>
    </location>
</feature>
<dbReference type="Proteomes" id="UP000559987">
    <property type="component" value="Unassembled WGS sequence"/>
</dbReference>
<sequence length="155" mass="17780">MNIYVVIAAVILLGLTGYAVYLLWQVRRQTQQQQTRLAELEQVMSEQKVKRVNSIRILAQGVLNEELTPTEAAIRITALLDILGEGGRAREQHVALYKLADETLHIPRMEDWRALDKQAKRRYDKERLASEAKYQEFILDSAKRLAKFELSAAAE</sequence>
<dbReference type="Pfam" id="PF10675">
    <property type="entry name" value="DUF2489"/>
    <property type="match status" value="1"/>
</dbReference>
<evidence type="ECO:0000256" key="1">
    <source>
        <dbReference type="SAM" id="Phobius"/>
    </source>
</evidence>
<evidence type="ECO:0000313" key="3">
    <source>
        <dbReference type="EMBL" id="MBB3168188.1"/>
    </source>
</evidence>
<comment type="caution">
    <text evidence="3">The sequence shown here is derived from an EMBL/GenBank/DDBJ whole genome shotgun (WGS) entry which is preliminary data.</text>
</comment>
<keyword evidence="1" id="KW-0472">Membrane</keyword>
<dbReference type="AlphaFoldDB" id="A0A839URM5"/>
<keyword evidence="1" id="KW-0812">Transmembrane</keyword>
<name>A0A839URM5_9GAMM</name>
<dbReference type="EMBL" id="JACHXZ010000002">
    <property type="protein sequence ID" value="MBB3168188.1"/>
    <property type="molecule type" value="Genomic_DNA"/>
</dbReference>
<keyword evidence="4" id="KW-1185">Reference proteome</keyword>
<feature type="transmembrane region" description="Helical" evidence="1">
    <location>
        <begin position="6"/>
        <end position="24"/>
    </location>
</feature>
<evidence type="ECO:0000313" key="4">
    <source>
        <dbReference type="Proteomes" id="UP000559987"/>
    </source>
</evidence>
<dbReference type="RefSeq" id="WP_183909677.1">
    <property type="nucleotide sequence ID" value="NZ_JACHXZ010000002.1"/>
</dbReference>
<proteinExistence type="predicted"/>
<evidence type="ECO:0000259" key="2">
    <source>
        <dbReference type="Pfam" id="PF10675"/>
    </source>
</evidence>
<reference evidence="3 4" key="1">
    <citation type="submission" date="2020-08" db="EMBL/GenBank/DDBJ databases">
        <title>Genomic Encyclopedia of Type Strains, Phase III (KMG-III): the genomes of soil and plant-associated and newly described type strains.</title>
        <authorList>
            <person name="Whitman W."/>
        </authorList>
    </citation>
    <scope>NUCLEOTIDE SEQUENCE [LARGE SCALE GENOMIC DNA]</scope>
    <source>
        <strain evidence="3 4">CECT 8571</strain>
    </source>
</reference>